<dbReference type="InterPro" id="IPR010328">
    <property type="entry name" value="DUF928"/>
</dbReference>
<proteinExistence type="predicted"/>
<dbReference type="AlphaFoldDB" id="A0AA96WBX5"/>
<dbReference type="Pfam" id="PF06051">
    <property type="entry name" value="DUF928"/>
    <property type="match status" value="1"/>
</dbReference>
<protein>
    <submittedName>
        <fullName evidence="1">DUF928 domain-containing protein</fullName>
    </submittedName>
</protein>
<organism evidence="1">
    <name type="scientific">Leptolyngbya sp. NK1-12</name>
    <dbReference type="NCBI Taxonomy" id="2547451"/>
    <lineage>
        <taxon>Bacteria</taxon>
        <taxon>Bacillati</taxon>
        <taxon>Cyanobacteriota</taxon>
        <taxon>Cyanophyceae</taxon>
        <taxon>Leptolyngbyales</taxon>
        <taxon>Leptolyngbyaceae</taxon>
        <taxon>Leptolyngbya group</taxon>
        <taxon>Leptolyngbya</taxon>
    </lineage>
</organism>
<name>A0AA96WBX5_9CYAN</name>
<sequence length="244" mass="26734">MNHSNFKALLVYWRYWLHHRFAILFLLLCVAGSVPALASLSLAQEFEPPDRGLPGRREGGGTRGECLVQQPALTALMPNTNLGLTVAEHPSFFWYIPQNGAAAGEFVLLDQTNAEVYKTIVPVSQAGVVSVSLPADGSVPALEVGQSYRWYFSLICDPLDRSADVFTSGWIKRVEPSPSLTQKLAAATAEEQPKIYAEAGIWYEALSTLVQLRQAQPQNPALVSQWQTLLASVGLEQIADQPLQ</sequence>
<evidence type="ECO:0000313" key="1">
    <source>
        <dbReference type="EMBL" id="WNZ23512.1"/>
    </source>
</evidence>
<reference evidence="1" key="1">
    <citation type="submission" date="2020-05" db="EMBL/GenBank/DDBJ databases">
        <authorList>
            <person name="Zhu T."/>
            <person name="Keshari N."/>
            <person name="Lu X."/>
        </authorList>
    </citation>
    <scope>NUCLEOTIDE SEQUENCE</scope>
    <source>
        <strain evidence="1">NK1-12</strain>
    </source>
</reference>
<accession>A0AA96WBX5</accession>
<dbReference type="RefSeq" id="WP_316435201.1">
    <property type="nucleotide sequence ID" value="NZ_CP053586.1"/>
</dbReference>
<gene>
    <name evidence="1" type="ORF">HJG54_12050</name>
</gene>
<dbReference type="EMBL" id="CP053586">
    <property type="protein sequence ID" value="WNZ23512.1"/>
    <property type="molecule type" value="Genomic_DNA"/>
</dbReference>